<evidence type="ECO:0000256" key="1">
    <source>
        <dbReference type="SAM" id="MobiDB-lite"/>
    </source>
</evidence>
<dbReference type="Proteomes" id="UP001066276">
    <property type="component" value="Chromosome 10"/>
</dbReference>
<evidence type="ECO:0000313" key="2">
    <source>
        <dbReference type="EMBL" id="KAJ1100549.1"/>
    </source>
</evidence>
<organism evidence="2 3">
    <name type="scientific">Pleurodeles waltl</name>
    <name type="common">Iberian ribbed newt</name>
    <dbReference type="NCBI Taxonomy" id="8319"/>
    <lineage>
        <taxon>Eukaryota</taxon>
        <taxon>Metazoa</taxon>
        <taxon>Chordata</taxon>
        <taxon>Craniata</taxon>
        <taxon>Vertebrata</taxon>
        <taxon>Euteleostomi</taxon>
        <taxon>Amphibia</taxon>
        <taxon>Batrachia</taxon>
        <taxon>Caudata</taxon>
        <taxon>Salamandroidea</taxon>
        <taxon>Salamandridae</taxon>
        <taxon>Pleurodelinae</taxon>
        <taxon>Pleurodeles</taxon>
    </lineage>
</organism>
<name>A0AAV7MDF3_PLEWA</name>
<sequence>MRRRPSGEPREQGWVIACPTQGGGRHGAPQSHRLSSSRSNPPEEPHRDPACPAWGAGARGQGATSNDNSNLRPLGRWADGQAFDPEVNK</sequence>
<dbReference type="EMBL" id="JANPWB010000014">
    <property type="protein sequence ID" value="KAJ1100549.1"/>
    <property type="molecule type" value="Genomic_DNA"/>
</dbReference>
<protein>
    <submittedName>
        <fullName evidence="2">Uncharacterized protein</fullName>
    </submittedName>
</protein>
<feature type="region of interest" description="Disordered" evidence="1">
    <location>
        <begin position="1"/>
        <end position="89"/>
    </location>
</feature>
<reference evidence="2" key="1">
    <citation type="journal article" date="2022" name="bioRxiv">
        <title>Sequencing and chromosome-scale assembly of the giantPleurodeles waltlgenome.</title>
        <authorList>
            <person name="Brown T."/>
            <person name="Elewa A."/>
            <person name="Iarovenko S."/>
            <person name="Subramanian E."/>
            <person name="Araus A.J."/>
            <person name="Petzold A."/>
            <person name="Susuki M."/>
            <person name="Suzuki K.-i.T."/>
            <person name="Hayashi T."/>
            <person name="Toyoda A."/>
            <person name="Oliveira C."/>
            <person name="Osipova E."/>
            <person name="Leigh N.D."/>
            <person name="Simon A."/>
            <person name="Yun M.H."/>
        </authorList>
    </citation>
    <scope>NUCLEOTIDE SEQUENCE</scope>
    <source>
        <strain evidence="2">20211129_DDA</strain>
        <tissue evidence="2">Liver</tissue>
    </source>
</reference>
<feature type="compositionally biased region" description="Basic and acidic residues" evidence="1">
    <location>
        <begin position="1"/>
        <end position="11"/>
    </location>
</feature>
<comment type="caution">
    <text evidence="2">The sequence shown here is derived from an EMBL/GenBank/DDBJ whole genome shotgun (WGS) entry which is preliminary data.</text>
</comment>
<accession>A0AAV7MDF3</accession>
<gene>
    <name evidence="2" type="ORF">NDU88_005631</name>
</gene>
<keyword evidence="3" id="KW-1185">Reference proteome</keyword>
<feature type="compositionally biased region" description="Polar residues" evidence="1">
    <location>
        <begin position="62"/>
        <end position="71"/>
    </location>
</feature>
<evidence type="ECO:0000313" key="3">
    <source>
        <dbReference type="Proteomes" id="UP001066276"/>
    </source>
</evidence>
<dbReference type="AlphaFoldDB" id="A0AAV7MDF3"/>
<proteinExistence type="predicted"/>